<feature type="compositionally biased region" description="Pro residues" evidence="1">
    <location>
        <begin position="306"/>
        <end position="317"/>
    </location>
</feature>
<feature type="compositionally biased region" description="Low complexity" evidence="1">
    <location>
        <begin position="266"/>
        <end position="275"/>
    </location>
</feature>
<dbReference type="CTD" id="79680"/>
<dbReference type="Pfam" id="PF16297">
    <property type="entry name" value="DUF4939"/>
    <property type="match status" value="1"/>
</dbReference>
<protein>
    <submittedName>
        <fullName evidence="4">Protein Bop isoform X1</fullName>
    </submittedName>
</protein>
<proteinExistence type="predicted"/>
<accession>A0A2Y9LB32</accession>
<organism evidence="3 4">
    <name type="scientific">Delphinapterus leucas</name>
    <name type="common">Beluga whale</name>
    <dbReference type="NCBI Taxonomy" id="9749"/>
    <lineage>
        <taxon>Eukaryota</taxon>
        <taxon>Metazoa</taxon>
        <taxon>Chordata</taxon>
        <taxon>Craniata</taxon>
        <taxon>Vertebrata</taxon>
        <taxon>Euteleostomi</taxon>
        <taxon>Mammalia</taxon>
        <taxon>Eutheria</taxon>
        <taxon>Laurasiatheria</taxon>
        <taxon>Artiodactyla</taxon>
        <taxon>Whippomorpha</taxon>
        <taxon>Cetacea</taxon>
        <taxon>Odontoceti</taxon>
        <taxon>Monodontidae</taxon>
        <taxon>Delphinapterus</taxon>
    </lineage>
</organism>
<feature type="region of interest" description="Disordered" evidence="1">
    <location>
        <begin position="257"/>
        <end position="364"/>
    </location>
</feature>
<evidence type="ECO:0000313" key="3">
    <source>
        <dbReference type="Proteomes" id="UP000248483"/>
    </source>
</evidence>
<dbReference type="GeneID" id="111162889"/>
<feature type="domain" description="DUF4939" evidence="2">
    <location>
        <begin position="95"/>
        <end position="174"/>
    </location>
</feature>
<evidence type="ECO:0000256" key="1">
    <source>
        <dbReference type="SAM" id="MobiDB-lite"/>
    </source>
</evidence>
<sequence>MPRGRRQGPRNPIRAAANYANAHPWQEDGATPGVAYTPLVDPWIERPCCGDPVCVRTTMEQKSSASGAVGCKPAERGPPAMRMGLRPLKVDFHWVPGSDPGTFDGSPWLLDRFLAQLGDYMSFRFEHYRDNLSRVCEILGRLTGRARAWAAPYLDGDLPLPDNYELFCQDLEEVIQNPNNFAEYHAAGPCSLPLASSQPPVAPQLPVVRQYLARFSEALALNMGTPPRSVPAALATPTVSSSNSTSRNALPEQLLAMESSSGPVEPSALSNSAGSAGPGPMGPSSQPGEAAPKPVLAVAESAEPPAQKPGPTNPGGPGPQKTKEEVSETEAGQEASLGTPQGAVDTPATPGEPPFCPTPQPTALDSEHGLGSLCSLCPLSSGLEVKEGCMEEAAALTIQFGAIKRGLDPWLSESLSISASRVWAQLRAPGQRCRCGSWQGLGSLQGLAEWVGVGGLVGGVWP</sequence>
<evidence type="ECO:0000259" key="2">
    <source>
        <dbReference type="Pfam" id="PF16297"/>
    </source>
</evidence>
<dbReference type="Proteomes" id="UP000248483">
    <property type="component" value="Unplaced"/>
</dbReference>
<evidence type="ECO:0000313" key="4">
    <source>
        <dbReference type="RefSeq" id="XP_022406874.1"/>
    </source>
</evidence>
<feature type="compositionally biased region" description="Pro residues" evidence="1">
    <location>
        <begin position="350"/>
        <end position="360"/>
    </location>
</feature>
<dbReference type="STRING" id="9749.A0A2Y9LB32"/>
<keyword evidence="3" id="KW-1185">Reference proteome</keyword>
<dbReference type="InterPro" id="IPR032549">
    <property type="entry name" value="DUF4939"/>
</dbReference>
<dbReference type="RefSeq" id="XP_022406874.1">
    <property type="nucleotide sequence ID" value="XM_022551166.1"/>
</dbReference>
<dbReference type="InParanoid" id="A0A2Y9LB32"/>
<reference evidence="4" key="1">
    <citation type="submission" date="2025-08" db="UniProtKB">
        <authorList>
            <consortium name="RefSeq"/>
        </authorList>
    </citation>
    <scope>IDENTIFICATION</scope>
    <source>
        <tissue evidence="4">Blood</tissue>
    </source>
</reference>
<gene>
    <name evidence="4" type="primary">RTL10</name>
</gene>
<dbReference type="AlphaFoldDB" id="A0A2Y9LB32"/>
<dbReference type="KEGG" id="dle:111162889"/>
<name>A0A2Y9LB32_DELLE</name>